<name>A0A077LVS6_9MICO</name>
<dbReference type="STRING" id="1194083.BN12_2240001"/>
<gene>
    <name evidence="2" type="ORF">BN12_2240001</name>
</gene>
<feature type="domain" description="M23ase beta-sheet core" evidence="1">
    <location>
        <begin position="5"/>
        <end position="44"/>
    </location>
</feature>
<proteinExistence type="predicted"/>
<reference evidence="2 3" key="1">
    <citation type="journal article" date="2013" name="ISME J.">
        <title>A metabolic model for members of the genus Tetrasphaera involved in enhanced biological phosphorus removal.</title>
        <authorList>
            <person name="Kristiansen R."/>
            <person name="Nguyen H.T.T."/>
            <person name="Saunders A.M."/>
            <person name="Nielsen J.L."/>
            <person name="Wimmer R."/>
            <person name="Le V.Q."/>
            <person name="McIlroy S.J."/>
            <person name="Petrovski S."/>
            <person name="Seviour R.J."/>
            <person name="Calteau A."/>
            <person name="Nielsen K.L."/>
            <person name="Nielsen P.H."/>
        </authorList>
    </citation>
    <scope>NUCLEOTIDE SEQUENCE [LARGE SCALE GENOMIC DNA]</scope>
    <source>
        <strain evidence="2 3">T1-X7</strain>
    </source>
</reference>
<dbReference type="InterPro" id="IPR011055">
    <property type="entry name" value="Dup_hybrid_motif"/>
</dbReference>
<dbReference type="AlphaFoldDB" id="A0A077LVS6"/>
<dbReference type="SUPFAM" id="SSF51261">
    <property type="entry name" value="Duplicated hybrid motif"/>
    <property type="match status" value="1"/>
</dbReference>
<dbReference type="Gene3D" id="2.70.70.10">
    <property type="entry name" value="Glucose Permease (Domain IIA)"/>
    <property type="match status" value="1"/>
</dbReference>
<sequence length="48" mass="5399">MQRIVRYGGHVSRGQLIGYEGTTGMSTGCHLHFETLENGSFVNPRKYL</sequence>
<accession>A0A077LVS6</accession>
<evidence type="ECO:0000313" key="3">
    <source>
        <dbReference type="Proteomes" id="UP000035721"/>
    </source>
</evidence>
<dbReference type="Pfam" id="PF01551">
    <property type="entry name" value="Peptidase_M23"/>
    <property type="match status" value="1"/>
</dbReference>
<evidence type="ECO:0000259" key="1">
    <source>
        <dbReference type="Pfam" id="PF01551"/>
    </source>
</evidence>
<organism evidence="2 3">
    <name type="scientific">Nostocoides japonicum T1-X7</name>
    <dbReference type="NCBI Taxonomy" id="1194083"/>
    <lineage>
        <taxon>Bacteria</taxon>
        <taxon>Bacillati</taxon>
        <taxon>Actinomycetota</taxon>
        <taxon>Actinomycetes</taxon>
        <taxon>Micrococcales</taxon>
        <taxon>Intrasporangiaceae</taxon>
        <taxon>Nostocoides</taxon>
    </lineage>
</organism>
<dbReference type="EMBL" id="CAJB01000140">
    <property type="protein sequence ID" value="CCH77791.1"/>
    <property type="molecule type" value="Genomic_DNA"/>
</dbReference>
<dbReference type="InterPro" id="IPR016047">
    <property type="entry name" value="M23ase_b-sheet_dom"/>
</dbReference>
<protein>
    <recommendedName>
        <fullName evidence="1">M23ase beta-sheet core domain-containing protein</fullName>
    </recommendedName>
</protein>
<evidence type="ECO:0000313" key="2">
    <source>
        <dbReference type="EMBL" id="CCH77791.1"/>
    </source>
</evidence>
<keyword evidence="3" id="KW-1185">Reference proteome</keyword>
<dbReference type="Proteomes" id="UP000035721">
    <property type="component" value="Unassembled WGS sequence"/>
</dbReference>
<dbReference type="CDD" id="cd12797">
    <property type="entry name" value="M23_peptidase"/>
    <property type="match status" value="1"/>
</dbReference>
<comment type="caution">
    <text evidence="2">The sequence shown here is derived from an EMBL/GenBank/DDBJ whole genome shotgun (WGS) entry which is preliminary data.</text>
</comment>